<keyword evidence="2" id="KW-1185">Reference proteome</keyword>
<dbReference type="Gene3D" id="1.10.10.1130">
    <property type="entry name" value="Uncharacterised protein PF10982, DUF2789"/>
    <property type="match status" value="1"/>
</dbReference>
<gene>
    <name evidence="1" type="ORF">IT774_06330</name>
</gene>
<reference evidence="1 2" key="1">
    <citation type="submission" date="2020-11" db="EMBL/GenBank/DDBJ databases">
        <title>Complete genome sequence for Salinimonas sp. strain G2-b.</title>
        <authorList>
            <person name="Park S.-J."/>
        </authorList>
    </citation>
    <scope>NUCLEOTIDE SEQUENCE [LARGE SCALE GENOMIC DNA]</scope>
    <source>
        <strain evidence="1 2">G2-b</strain>
    </source>
</reference>
<dbReference type="Pfam" id="PF10982">
    <property type="entry name" value="DUF2789"/>
    <property type="match status" value="1"/>
</dbReference>
<proteinExistence type="predicted"/>
<dbReference type="AlphaFoldDB" id="A0A7S9HE22"/>
<sequence>MYTEQPTMEDLFQQLGLDSDEKSINEFIQKHHGMNDSRHIERAPFWNDSQRAFLQQALDEDAEWVMIIDDLNAQLHHE</sequence>
<protein>
    <submittedName>
        <fullName evidence="1">DUF2789 domain-containing protein</fullName>
    </submittedName>
</protein>
<name>A0A7S9HE22_9ALTE</name>
<dbReference type="KEGG" id="smaa:IT774_06330"/>
<dbReference type="InterPro" id="IPR038086">
    <property type="entry name" value="DUF2789_sf"/>
</dbReference>
<evidence type="ECO:0000313" key="2">
    <source>
        <dbReference type="Proteomes" id="UP000595095"/>
    </source>
</evidence>
<organism evidence="1 2">
    <name type="scientific">Salinimonas marina</name>
    <dbReference type="NCBI Taxonomy" id="2785918"/>
    <lineage>
        <taxon>Bacteria</taxon>
        <taxon>Pseudomonadati</taxon>
        <taxon>Pseudomonadota</taxon>
        <taxon>Gammaproteobacteria</taxon>
        <taxon>Alteromonadales</taxon>
        <taxon>Alteromonadaceae</taxon>
        <taxon>Alteromonas/Salinimonas group</taxon>
        <taxon>Salinimonas</taxon>
    </lineage>
</organism>
<dbReference type="RefSeq" id="WP_195811829.1">
    <property type="nucleotide sequence ID" value="NZ_CP064795.1"/>
</dbReference>
<dbReference type="InterPro" id="IPR021250">
    <property type="entry name" value="DUF2789"/>
</dbReference>
<accession>A0A7S9HE22</accession>
<dbReference type="EMBL" id="CP064795">
    <property type="protein sequence ID" value="QPG06754.1"/>
    <property type="molecule type" value="Genomic_DNA"/>
</dbReference>
<dbReference type="Proteomes" id="UP000595095">
    <property type="component" value="Chromosome"/>
</dbReference>
<evidence type="ECO:0000313" key="1">
    <source>
        <dbReference type="EMBL" id="QPG06754.1"/>
    </source>
</evidence>